<name>A0A5N5HB30_9ROSA</name>
<dbReference type="OrthoDB" id="1741237at2759"/>
<evidence type="ECO:0000313" key="3">
    <source>
        <dbReference type="Proteomes" id="UP000327157"/>
    </source>
</evidence>
<reference evidence="2 3" key="1">
    <citation type="submission" date="2019-09" db="EMBL/GenBank/DDBJ databases">
        <authorList>
            <person name="Ou C."/>
        </authorList>
    </citation>
    <scope>NUCLEOTIDE SEQUENCE [LARGE SCALE GENOMIC DNA]</scope>
    <source>
        <strain evidence="2">S2</strain>
        <tissue evidence="2">Leaf</tissue>
    </source>
</reference>
<protein>
    <recommendedName>
        <fullName evidence="4">Myb-like domain-containing protein</fullName>
    </recommendedName>
</protein>
<feature type="coiled-coil region" evidence="1">
    <location>
        <begin position="176"/>
        <end position="203"/>
    </location>
</feature>
<reference evidence="2 3" key="3">
    <citation type="submission" date="2019-11" db="EMBL/GenBank/DDBJ databases">
        <title>A de novo genome assembly of a pear dwarfing rootstock.</title>
        <authorList>
            <person name="Wang F."/>
            <person name="Wang J."/>
            <person name="Li S."/>
            <person name="Zhang Y."/>
            <person name="Fang M."/>
            <person name="Ma L."/>
            <person name="Zhao Y."/>
            <person name="Jiang S."/>
        </authorList>
    </citation>
    <scope>NUCLEOTIDE SEQUENCE [LARGE SCALE GENOMIC DNA]</scope>
    <source>
        <strain evidence="2">S2</strain>
        <tissue evidence="2">Leaf</tissue>
    </source>
</reference>
<comment type="caution">
    <text evidence="2">The sequence shown here is derived from an EMBL/GenBank/DDBJ whole genome shotgun (WGS) entry which is preliminary data.</text>
</comment>
<proteinExistence type="predicted"/>
<evidence type="ECO:0000313" key="2">
    <source>
        <dbReference type="EMBL" id="KAB2622650.1"/>
    </source>
</evidence>
<accession>A0A5N5HB30</accession>
<evidence type="ECO:0008006" key="4">
    <source>
        <dbReference type="Google" id="ProtNLM"/>
    </source>
</evidence>
<sequence>MKIFARLIDGSQKIVSSSQTSEGVWTRMFKKYYEFYEVTTPPNPRNHESCSSRWKKHLQPSLNKWHQAVLNTQSRHESGANYYNEGWVLFQDPPQERFDPTLVFGNVSSNAVGNEQGSPIIQEIRVENPSLDESSIPRPMGQNKAQKLKENGKAKNDLAFREEMTSSLQLMVEQNVLATEERNHRHEERAKQIQEEMDDRNIQRNTSEYTPMSKACFDRKKREILARRELFISYYTPTMVDAITIIVFKMKLL</sequence>
<dbReference type="Proteomes" id="UP000327157">
    <property type="component" value="Chromosome 4"/>
</dbReference>
<keyword evidence="1" id="KW-0175">Coiled coil</keyword>
<evidence type="ECO:0000256" key="1">
    <source>
        <dbReference type="SAM" id="Coils"/>
    </source>
</evidence>
<keyword evidence="3" id="KW-1185">Reference proteome</keyword>
<gene>
    <name evidence="2" type="ORF">D8674_024832</name>
</gene>
<reference evidence="3" key="2">
    <citation type="submission" date="2019-10" db="EMBL/GenBank/DDBJ databases">
        <title>A de novo genome assembly of a pear dwarfing rootstock.</title>
        <authorList>
            <person name="Wang F."/>
            <person name="Wang J."/>
            <person name="Li S."/>
            <person name="Zhang Y."/>
            <person name="Fang M."/>
            <person name="Ma L."/>
            <person name="Zhao Y."/>
            <person name="Jiang S."/>
        </authorList>
    </citation>
    <scope>NUCLEOTIDE SEQUENCE [LARGE SCALE GENOMIC DNA]</scope>
</reference>
<dbReference type="AlphaFoldDB" id="A0A5N5HB30"/>
<dbReference type="EMBL" id="SMOL01000231">
    <property type="protein sequence ID" value="KAB2622650.1"/>
    <property type="molecule type" value="Genomic_DNA"/>
</dbReference>
<organism evidence="2 3">
    <name type="scientific">Pyrus ussuriensis x Pyrus communis</name>
    <dbReference type="NCBI Taxonomy" id="2448454"/>
    <lineage>
        <taxon>Eukaryota</taxon>
        <taxon>Viridiplantae</taxon>
        <taxon>Streptophyta</taxon>
        <taxon>Embryophyta</taxon>
        <taxon>Tracheophyta</taxon>
        <taxon>Spermatophyta</taxon>
        <taxon>Magnoliopsida</taxon>
        <taxon>eudicotyledons</taxon>
        <taxon>Gunneridae</taxon>
        <taxon>Pentapetalae</taxon>
        <taxon>rosids</taxon>
        <taxon>fabids</taxon>
        <taxon>Rosales</taxon>
        <taxon>Rosaceae</taxon>
        <taxon>Amygdaloideae</taxon>
        <taxon>Maleae</taxon>
        <taxon>Pyrus</taxon>
    </lineage>
</organism>